<organism evidence="2 3">
    <name type="scientific">Eubacterium coprostanoligenes</name>
    <dbReference type="NCBI Taxonomy" id="290054"/>
    <lineage>
        <taxon>Bacteria</taxon>
        <taxon>Bacillati</taxon>
        <taxon>Bacillota</taxon>
        <taxon>Clostridia</taxon>
        <taxon>Eubacteriales</taxon>
        <taxon>Eubacteriaceae</taxon>
        <taxon>Eubacterium</taxon>
    </lineage>
</organism>
<protein>
    <submittedName>
        <fullName evidence="2">Hydrogenase expression/formation protein HypC</fullName>
    </submittedName>
</protein>
<name>A0A1T4LX42_9FIRM</name>
<dbReference type="Proteomes" id="UP000190657">
    <property type="component" value="Unassembled WGS sequence"/>
</dbReference>
<dbReference type="Gene3D" id="2.30.30.140">
    <property type="match status" value="1"/>
</dbReference>
<evidence type="ECO:0000313" key="3">
    <source>
        <dbReference type="Proteomes" id="UP000190657"/>
    </source>
</evidence>
<accession>A0A1T4LX42</accession>
<gene>
    <name evidence="2" type="ORF">SAMN02745114_01046</name>
</gene>
<dbReference type="Pfam" id="PF01455">
    <property type="entry name" value="HupF_HypC"/>
    <property type="match status" value="1"/>
</dbReference>
<reference evidence="2 3" key="1">
    <citation type="submission" date="2017-02" db="EMBL/GenBank/DDBJ databases">
        <authorList>
            <person name="Peterson S.W."/>
        </authorList>
    </citation>
    <scope>NUCLEOTIDE SEQUENCE [LARGE SCALE GENOMIC DNA]</scope>
    <source>
        <strain evidence="2 3">ATCC 51222</strain>
    </source>
</reference>
<dbReference type="InterPro" id="IPR001109">
    <property type="entry name" value="Hydrogenase_HupF/HypC"/>
</dbReference>
<proteinExistence type="inferred from homology"/>
<dbReference type="GO" id="GO:0051604">
    <property type="term" value="P:protein maturation"/>
    <property type="evidence" value="ECO:0007669"/>
    <property type="project" value="TreeGrafter"/>
</dbReference>
<comment type="similarity">
    <text evidence="1">Belongs to the HupF/HypC family.</text>
</comment>
<dbReference type="EMBL" id="FUWW01000010">
    <property type="protein sequence ID" value="SJZ59313.1"/>
    <property type="molecule type" value="Genomic_DNA"/>
</dbReference>
<dbReference type="GO" id="GO:1902670">
    <property type="term" value="F:carbon dioxide binding"/>
    <property type="evidence" value="ECO:0007669"/>
    <property type="project" value="TreeGrafter"/>
</dbReference>
<dbReference type="SUPFAM" id="SSF159127">
    <property type="entry name" value="HupF/HypC-like"/>
    <property type="match status" value="1"/>
</dbReference>
<keyword evidence="3" id="KW-1185">Reference proteome</keyword>
<dbReference type="PRINTS" id="PR00445">
    <property type="entry name" value="HUPFHYPC"/>
</dbReference>
<dbReference type="PANTHER" id="PTHR35177">
    <property type="entry name" value="HYDROGENASE MATURATION FACTOR HYBG"/>
    <property type="match status" value="1"/>
</dbReference>
<evidence type="ECO:0000256" key="1">
    <source>
        <dbReference type="ARBA" id="ARBA00006018"/>
    </source>
</evidence>
<dbReference type="OrthoDB" id="9806017at2"/>
<dbReference type="PANTHER" id="PTHR35177:SF2">
    <property type="entry name" value="HYDROGENASE MATURATION FACTOR HYBG"/>
    <property type="match status" value="1"/>
</dbReference>
<dbReference type="NCBIfam" id="TIGR00074">
    <property type="entry name" value="hypC_hupF"/>
    <property type="match status" value="1"/>
</dbReference>
<dbReference type="GO" id="GO:0005506">
    <property type="term" value="F:iron ion binding"/>
    <property type="evidence" value="ECO:0007669"/>
    <property type="project" value="TreeGrafter"/>
</dbReference>
<dbReference type="RefSeq" id="WP_078768525.1">
    <property type="nucleotide sequence ID" value="NZ_FUWW01000010.1"/>
</dbReference>
<evidence type="ECO:0000313" key="2">
    <source>
        <dbReference type="EMBL" id="SJZ59313.1"/>
    </source>
</evidence>
<dbReference type="STRING" id="290054.SAMN02745114_01046"/>
<sequence>MCVAAPGKIIEINGNTAKIDYSSNITTVNKGIVDCKVGDWVLVHAGLIIQVLPENEAEYMVDLFKDLEELGQ</sequence>
<dbReference type="AlphaFoldDB" id="A0A1T4LX42"/>